<evidence type="ECO:0000313" key="13">
    <source>
        <dbReference type="Proteomes" id="UP001162131"/>
    </source>
</evidence>
<dbReference type="InterPro" id="IPR050164">
    <property type="entry name" value="Peptidase_C19"/>
</dbReference>
<dbReference type="PROSITE" id="PS50235">
    <property type="entry name" value="USP_3"/>
    <property type="match status" value="1"/>
</dbReference>
<keyword evidence="4" id="KW-0833">Ubl conjugation pathway</keyword>
<keyword evidence="6" id="KW-0788">Thiol protease</keyword>
<comment type="catalytic activity">
    <reaction evidence="1">
        <text>Thiol-dependent hydrolysis of ester, thioester, amide, peptide and isopeptide bonds formed by the C-terminal Gly of ubiquitin (a 76-residue protein attached to proteins as an intracellular targeting signal).</text>
        <dbReference type="EC" id="3.4.19.12"/>
    </reaction>
</comment>
<accession>A0AAU9KI17</accession>
<proteinExistence type="predicted"/>
<feature type="domain" description="USP" evidence="11">
    <location>
        <begin position="28"/>
        <end position="431"/>
    </location>
</feature>
<evidence type="ECO:0000256" key="9">
    <source>
        <dbReference type="ARBA" id="ARBA00032453"/>
    </source>
</evidence>
<keyword evidence="13" id="KW-1185">Reference proteome</keyword>
<name>A0AAU9KI17_9CILI</name>
<dbReference type="InterPro" id="IPR018200">
    <property type="entry name" value="USP_CS"/>
</dbReference>
<dbReference type="GO" id="GO:0016579">
    <property type="term" value="P:protein deubiquitination"/>
    <property type="evidence" value="ECO:0007669"/>
    <property type="project" value="InterPro"/>
</dbReference>
<keyword evidence="5" id="KW-0378">Hydrolase</keyword>
<dbReference type="GO" id="GO:0005829">
    <property type="term" value="C:cytosol"/>
    <property type="evidence" value="ECO:0007669"/>
    <property type="project" value="TreeGrafter"/>
</dbReference>
<evidence type="ECO:0000256" key="1">
    <source>
        <dbReference type="ARBA" id="ARBA00000707"/>
    </source>
</evidence>
<evidence type="ECO:0000256" key="10">
    <source>
        <dbReference type="SAM" id="MobiDB-lite"/>
    </source>
</evidence>
<dbReference type="Proteomes" id="UP001162131">
    <property type="component" value="Unassembled WGS sequence"/>
</dbReference>
<dbReference type="InterPro" id="IPR028889">
    <property type="entry name" value="USP"/>
</dbReference>
<dbReference type="Pfam" id="PF00443">
    <property type="entry name" value="UCH"/>
    <property type="match status" value="1"/>
</dbReference>
<comment type="caution">
    <text evidence="12">The sequence shown here is derived from an EMBL/GenBank/DDBJ whole genome shotgun (WGS) entry which is preliminary data.</text>
</comment>
<dbReference type="GO" id="GO:0006508">
    <property type="term" value="P:proteolysis"/>
    <property type="evidence" value="ECO:0007669"/>
    <property type="project" value="UniProtKB-KW"/>
</dbReference>
<sequence length="1043" mass="121940">MSSYPAISVGTSSYSTSAYSAYEKQEYVGLSNQGATCYMNSLLQTLYMTPEFRREIYRWRYDLQKHGEEQDCIPIQLQILFGKLQLSDQSYVDTTGLTKSFQWDIRESFQQHDVQEFCRVLFDAIEQSVENTEQANVIKQLYEGTYVDYVKCLKCLRESSREDKFLDLSLTVRNEFDKIYNDSVEKALGNYIRPEELSGDNQYFCEHCGHKQDALKGLKFKELPYILLLQLKRFDLDLDTMQRIKLNDEVKFPQVLNMNPFVRGSNVHVPTTFTEKVQEKPEEEPQYVEIKPENIDKLKLQHIKNTTYDIISEDDDKNSLKLDHVAKRKHIEKRAEIKKQERAKLIHQYRQEGENVYELYSIMIHSGSALGGHYYAYIRSFENDRWYNFNDSNVKEIDEKDIEKVFGGISKIGYFGGTYSSTAYLLMYRRVDEARNVIKVEDAEVPSYVLEELEKEKERELQESMDRAEKLKSMRLRIFHKNSEKCVEVKKDATMLELKLKAMEEFGIKDEPEDVRIRGYSQYYDTFQELFNETKTLEVLGLYSQRVLALEIKNHGEEFEAYDPFKLTVKINLWKETCADPEISFEDKTNNPVKIQIDKRDTVRKMMETFEKKFNIPVDRQKLLKKGYIGSSTMPEILSQRAFMDQSLTYARIFEGTVMYLEDMENPANKGKWQLLLDEEASKFMIKFNNPDLAANSYGQYEFKDYVVLHSNKTVGELKALISSKLGIPESQFIMKRSSKYGSEMKDLSIKLSQANLVQNSLVFIERGVPSKQDELRLVFNLAIPPKEKDGDGAIFSYIELFELPVQVDTKISELKSLVCQEMNTMYPSMEIQPKLMRLRDKHYDKLSTVFYDNESLKSYHIFEKKSIGVQLLTTPDPEFNMHDLIVAVRKWTPSTWELSPPEEIVANKLWKIQDLGSKLSKHYDIPVANVEIARISYTANFVRSDLKTEIFTKSHNNYHYLSSQPWYLSADGMLFIVKDSAEEVRDMTAEEKRKFASKSNYGYYSSWKYEPQKEKSVKITVKKKKNNDEASKEEETTDEIVS</sequence>
<gene>
    <name evidence="12" type="ORF">BSTOLATCC_MIC57770</name>
</gene>
<evidence type="ECO:0000256" key="7">
    <source>
        <dbReference type="ARBA" id="ARBA00026136"/>
    </source>
</evidence>
<dbReference type="Pfam" id="PF19718">
    <property type="entry name" value="USP47_C"/>
    <property type="match status" value="1"/>
</dbReference>
<evidence type="ECO:0000256" key="6">
    <source>
        <dbReference type="ARBA" id="ARBA00022807"/>
    </source>
</evidence>
<feature type="region of interest" description="Disordered" evidence="10">
    <location>
        <begin position="1013"/>
        <end position="1043"/>
    </location>
</feature>
<dbReference type="PANTHER" id="PTHR24006:SF702">
    <property type="entry name" value="UBIQUITIN CARBOXYL-TERMINAL HYDROLASE 47"/>
    <property type="match status" value="1"/>
</dbReference>
<dbReference type="InterPro" id="IPR001394">
    <property type="entry name" value="Peptidase_C19_UCH"/>
</dbReference>
<dbReference type="GO" id="GO:0004843">
    <property type="term" value="F:cysteine-type deubiquitinase activity"/>
    <property type="evidence" value="ECO:0007669"/>
    <property type="project" value="UniProtKB-EC"/>
</dbReference>
<dbReference type="InterPro" id="IPR038765">
    <property type="entry name" value="Papain-like_cys_pep_sf"/>
</dbReference>
<dbReference type="SUPFAM" id="SSF54236">
    <property type="entry name" value="Ubiquitin-like"/>
    <property type="match status" value="2"/>
</dbReference>
<organism evidence="12 13">
    <name type="scientific">Blepharisma stoltei</name>
    <dbReference type="NCBI Taxonomy" id="1481888"/>
    <lineage>
        <taxon>Eukaryota</taxon>
        <taxon>Sar</taxon>
        <taxon>Alveolata</taxon>
        <taxon>Ciliophora</taxon>
        <taxon>Postciliodesmatophora</taxon>
        <taxon>Heterotrichea</taxon>
        <taxon>Heterotrichida</taxon>
        <taxon>Blepharismidae</taxon>
        <taxon>Blepharisma</taxon>
    </lineage>
</organism>
<evidence type="ECO:0000256" key="5">
    <source>
        <dbReference type="ARBA" id="ARBA00022801"/>
    </source>
</evidence>
<dbReference type="AlphaFoldDB" id="A0AAU9KI17"/>
<dbReference type="EC" id="3.4.19.12" evidence="2"/>
<evidence type="ECO:0000256" key="3">
    <source>
        <dbReference type="ARBA" id="ARBA00022670"/>
    </source>
</evidence>
<evidence type="ECO:0000256" key="4">
    <source>
        <dbReference type="ARBA" id="ARBA00022786"/>
    </source>
</evidence>
<dbReference type="Gene3D" id="3.90.70.10">
    <property type="entry name" value="Cysteine proteinases"/>
    <property type="match status" value="1"/>
</dbReference>
<dbReference type="GO" id="GO:0005634">
    <property type="term" value="C:nucleus"/>
    <property type="evidence" value="ECO:0007669"/>
    <property type="project" value="TreeGrafter"/>
</dbReference>
<evidence type="ECO:0000256" key="2">
    <source>
        <dbReference type="ARBA" id="ARBA00012759"/>
    </source>
</evidence>
<evidence type="ECO:0000313" key="12">
    <source>
        <dbReference type="EMBL" id="CAG9332949.1"/>
    </source>
</evidence>
<protein>
    <recommendedName>
        <fullName evidence="7">Ubiquitin carboxyl-terminal hydrolase 47</fullName>
        <ecNumber evidence="2">3.4.19.12</ecNumber>
    </recommendedName>
    <alternativeName>
        <fullName evidence="8">Ubiquitin thioesterase 47</fullName>
    </alternativeName>
    <alternativeName>
        <fullName evidence="9">Ubiquitin-specific-processing protease 47</fullName>
    </alternativeName>
</protein>
<dbReference type="EMBL" id="CAJZBQ010000056">
    <property type="protein sequence ID" value="CAG9332949.1"/>
    <property type="molecule type" value="Genomic_DNA"/>
</dbReference>
<dbReference type="PANTHER" id="PTHR24006">
    <property type="entry name" value="UBIQUITIN CARBOXYL-TERMINAL HYDROLASE"/>
    <property type="match status" value="1"/>
</dbReference>
<evidence type="ECO:0000259" key="11">
    <source>
        <dbReference type="PROSITE" id="PS50235"/>
    </source>
</evidence>
<dbReference type="InterPro" id="IPR029071">
    <property type="entry name" value="Ubiquitin-like_domsf"/>
</dbReference>
<dbReference type="InterPro" id="IPR045578">
    <property type="entry name" value="USP47_C"/>
</dbReference>
<dbReference type="PROSITE" id="PS00973">
    <property type="entry name" value="USP_2"/>
    <property type="match status" value="1"/>
</dbReference>
<evidence type="ECO:0000256" key="8">
    <source>
        <dbReference type="ARBA" id="ARBA00029910"/>
    </source>
</evidence>
<dbReference type="SUPFAM" id="SSF54001">
    <property type="entry name" value="Cysteine proteinases"/>
    <property type="match status" value="1"/>
</dbReference>
<dbReference type="PROSITE" id="PS00972">
    <property type="entry name" value="USP_1"/>
    <property type="match status" value="1"/>
</dbReference>
<keyword evidence="3" id="KW-0645">Protease</keyword>
<reference evidence="12" key="1">
    <citation type="submission" date="2021-09" db="EMBL/GenBank/DDBJ databases">
        <authorList>
            <consortium name="AG Swart"/>
            <person name="Singh M."/>
            <person name="Singh A."/>
            <person name="Seah K."/>
            <person name="Emmerich C."/>
        </authorList>
    </citation>
    <scope>NUCLEOTIDE SEQUENCE</scope>
    <source>
        <strain evidence="12">ATCC30299</strain>
    </source>
</reference>